<evidence type="ECO:0000313" key="3">
    <source>
        <dbReference type="Proteomes" id="UP001152049"/>
    </source>
</evidence>
<dbReference type="AlphaFoldDB" id="A0A9W8SAA8"/>
<accession>A0A9W8SAA8</accession>
<protein>
    <recommendedName>
        <fullName evidence="1">GPI inositol-deacylase winged helix domain-containing protein</fullName>
    </recommendedName>
</protein>
<dbReference type="PANTHER" id="PTHR10039">
    <property type="entry name" value="AMELOGENIN"/>
    <property type="match status" value="1"/>
</dbReference>
<dbReference type="Gene3D" id="1.25.40.20">
    <property type="entry name" value="Ankyrin repeat-containing domain"/>
    <property type="match status" value="2"/>
</dbReference>
<feature type="domain" description="GPI inositol-deacylase winged helix" evidence="1">
    <location>
        <begin position="55"/>
        <end position="139"/>
    </location>
</feature>
<dbReference type="OrthoDB" id="21416at2759"/>
<evidence type="ECO:0000313" key="2">
    <source>
        <dbReference type="EMBL" id="KAJ4267105.1"/>
    </source>
</evidence>
<dbReference type="PANTHER" id="PTHR10039:SF14">
    <property type="entry name" value="NACHT DOMAIN-CONTAINING PROTEIN"/>
    <property type="match status" value="1"/>
</dbReference>
<organism evidence="2 3">
    <name type="scientific">Fusarium torreyae</name>
    <dbReference type="NCBI Taxonomy" id="1237075"/>
    <lineage>
        <taxon>Eukaryota</taxon>
        <taxon>Fungi</taxon>
        <taxon>Dikarya</taxon>
        <taxon>Ascomycota</taxon>
        <taxon>Pezizomycotina</taxon>
        <taxon>Sordariomycetes</taxon>
        <taxon>Hypocreomycetidae</taxon>
        <taxon>Hypocreales</taxon>
        <taxon>Nectriaceae</taxon>
        <taxon>Fusarium</taxon>
    </lineage>
</organism>
<dbReference type="InterPro" id="IPR054471">
    <property type="entry name" value="GPIID_WHD"/>
</dbReference>
<keyword evidence="3" id="KW-1185">Reference proteome</keyword>
<dbReference type="Gene3D" id="3.30.160.60">
    <property type="entry name" value="Classic Zinc Finger"/>
    <property type="match status" value="1"/>
</dbReference>
<name>A0A9W8SAA8_9HYPO</name>
<dbReference type="Pfam" id="PF12796">
    <property type="entry name" value="Ank_2"/>
    <property type="match status" value="1"/>
</dbReference>
<dbReference type="Proteomes" id="UP001152049">
    <property type="component" value="Unassembled WGS sequence"/>
</dbReference>
<dbReference type="InterPro" id="IPR036770">
    <property type="entry name" value="Ankyrin_rpt-contain_sf"/>
</dbReference>
<dbReference type="EMBL" id="JAOQAZ010000004">
    <property type="protein sequence ID" value="KAJ4267105.1"/>
    <property type="molecule type" value="Genomic_DNA"/>
</dbReference>
<sequence>MFLYAKVVLANLLSMDSVEEFEDELHSDKFPDNLEQAYDRIIQRVLKEAKPSRQNSVKKILGWVICSKRPLRWREIQSRFCINADTGTCNKKGLRRDSCKKICGSLVDITDCEIFGDAESEQIINIVHQSASKYLVHNGTVNLLQEHTDMALFCCRYLSSSPLFEEQESDSFRDVVQSGYFGFLDYASTHYLFHVQDSKPVFGFKVAVETALVGLLNSHGIMISNRLCSSAPLDALCKEDQGKLDLAIQDCVATTREVEERRQEEFSRDNRYSTLCGRTRFKCPKIHCTMFSPGFLTQKDRDMHLTTHERPFKCTYTECFAHITGYASQEGLQAHNKAIHPVDSDLKVTFPAGTSKKKWDIFEACKQGNLAEVKRFHFAGDNTSKSKEGTHFTPFSVAAQNGHGHICKFFMDQCMSPYEDDQFREVDWSPMAEAIRQQNDEVIELLLHGGFSLKYEGDKFRFARYIAMAILCDSRGGLEHLLGERSSLEHSEMLVDVATALIRENWRRYRPCGNKEVHTVDATLMKAWFRRAFPHLVHGEGAESSAGPLIKRPDSADYQKCKSILMGSDGFFHRAFKSRCHPLAAFLMEIADKDDLQVTDKAGSTPLHSFARSYCDTSNCENCSIVTKRIIEIDGAASVNKSDNNGYLPAARAIRTSLVKPLQALRILFLHVSNLNHKDPNGNGLLHYATASAAHLRVFLENDGIDLFIRNNKGQSAFSFAVFAYSTTDTDVLKTLIDADRTLAWTADDAKFCLTPLHYTFADSGNFATSDFILNQRIVRPNVTKFLLSIPEVEHVLNAYLGSSVHWHPEEVREFARRENLAEALRAMDRIGFGM</sequence>
<dbReference type="Pfam" id="PF22939">
    <property type="entry name" value="WHD_GPIID"/>
    <property type="match status" value="1"/>
</dbReference>
<proteinExistence type="predicted"/>
<dbReference type="SUPFAM" id="SSF48403">
    <property type="entry name" value="Ankyrin repeat"/>
    <property type="match status" value="1"/>
</dbReference>
<reference evidence="2" key="1">
    <citation type="submission" date="2022-09" db="EMBL/GenBank/DDBJ databases">
        <title>Fusarium specimens isolated from Avocado Roots.</title>
        <authorList>
            <person name="Stajich J."/>
            <person name="Roper C."/>
            <person name="Heimlech-Rivalta G."/>
        </authorList>
    </citation>
    <scope>NUCLEOTIDE SEQUENCE</scope>
    <source>
        <strain evidence="2">CF00136</strain>
    </source>
</reference>
<gene>
    <name evidence="2" type="ORF">NW762_003203</name>
</gene>
<dbReference type="InterPro" id="IPR002110">
    <property type="entry name" value="Ankyrin_rpt"/>
</dbReference>
<evidence type="ECO:0000259" key="1">
    <source>
        <dbReference type="Pfam" id="PF22939"/>
    </source>
</evidence>
<dbReference type="SMART" id="SM00248">
    <property type="entry name" value="ANK"/>
    <property type="match status" value="5"/>
</dbReference>
<comment type="caution">
    <text evidence="2">The sequence shown here is derived from an EMBL/GenBank/DDBJ whole genome shotgun (WGS) entry which is preliminary data.</text>
</comment>